<dbReference type="InterPro" id="IPR014314">
    <property type="entry name" value="Succ_DH_cytb556"/>
</dbReference>
<keyword evidence="15" id="KW-1185">Reference proteome</keyword>
<dbReference type="SUPFAM" id="SSF81343">
    <property type="entry name" value="Fumarate reductase respiratory complex transmembrane subunits"/>
    <property type="match status" value="1"/>
</dbReference>
<sequence length="129" mass="15102">MYQSNDPRPRSLNLLAFHFPLNAWLSVLHRITGLLLIVSFIGYLALANLIWLHPDVRLSAINQHWIPLCMHSAFWAAISFHWLTGLRHLLAEKLYDTAWYARLASPLFNSLLLLVWLLVCLFSWHTIWN</sequence>
<dbReference type="KEGG" id="txa:HQN79_05645"/>
<accession>A0A7D4TE22</accession>
<evidence type="ECO:0000313" key="15">
    <source>
        <dbReference type="Proteomes" id="UP000504724"/>
    </source>
</evidence>
<evidence type="ECO:0000256" key="4">
    <source>
        <dbReference type="ARBA" id="ARBA00020076"/>
    </source>
</evidence>
<dbReference type="Gene3D" id="1.20.1300.10">
    <property type="entry name" value="Fumarate reductase/succinate dehydrogenase, transmembrane subunit"/>
    <property type="match status" value="1"/>
</dbReference>
<evidence type="ECO:0000256" key="10">
    <source>
        <dbReference type="ARBA" id="ARBA00023136"/>
    </source>
</evidence>
<feature type="binding site" description="axial binding residue" evidence="12">
    <location>
        <position position="81"/>
    </location>
    <ligand>
        <name>heme</name>
        <dbReference type="ChEBI" id="CHEBI:30413"/>
        <note>ligand shared with second transmembrane subunit</note>
    </ligand>
    <ligandPart>
        <name>Fe</name>
        <dbReference type="ChEBI" id="CHEBI:18248"/>
    </ligandPart>
</feature>
<evidence type="ECO:0000256" key="2">
    <source>
        <dbReference type="ARBA" id="ARBA00004370"/>
    </source>
</evidence>
<keyword evidence="9 12" id="KW-0408">Iron</keyword>
<keyword evidence="8 13" id="KW-1133">Transmembrane helix</keyword>
<keyword evidence="5 12" id="KW-0349">Heme</keyword>
<protein>
    <recommendedName>
        <fullName evidence="4">Succinate dehydrogenase cytochrome b556 subunit</fullName>
    </recommendedName>
</protein>
<comment type="similarity">
    <text evidence="3">Belongs to the cytochrome b560 family.</text>
</comment>
<dbReference type="EMBL" id="CP054020">
    <property type="protein sequence ID" value="QKI89087.1"/>
    <property type="molecule type" value="Genomic_DNA"/>
</dbReference>
<keyword evidence="6 13" id="KW-0812">Transmembrane</keyword>
<evidence type="ECO:0000256" key="6">
    <source>
        <dbReference type="ARBA" id="ARBA00022692"/>
    </source>
</evidence>
<organism evidence="14 15">
    <name type="scientific">Thiomicrorhabdus xiamenensis</name>
    <dbReference type="NCBI Taxonomy" id="2739063"/>
    <lineage>
        <taxon>Bacteria</taxon>
        <taxon>Pseudomonadati</taxon>
        <taxon>Pseudomonadota</taxon>
        <taxon>Gammaproteobacteria</taxon>
        <taxon>Thiotrichales</taxon>
        <taxon>Piscirickettsiaceae</taxon>
        <taxon>Thiomicrorhabdus</taxon>
    </lineage>
</organism>
<keyword evidence="10 13" id="KW-0472">Membrane</keyword>
<dbReference type="GO" id="GO:0046872">
    <property type="term" value="F:metal ion binding"/>
    <property type="evidence" value="ECO:0007669"/>
    <property type="project" value="UniProtKB-KW"/>
</dbReference>
<evidence type="ECO:0000313" key="14">
    <source>
        <dbReference type="EMBL" id="QKI89087.1"/>
    </source>
</evidence>
<dbReference type="AlphaFoldDB" id="A0A7D4TE22"/>
<reference evidence="14 15" key="1">
    <citation type="submission" date="2020-05" db="EMBL/GenBank/DDBJ databases">
        <title>Thiomicrorhabdus sediminis sp.nov. and Thiomicrorhabdus xiamenensis sp.nov., novel sulfur-oxidizing bacteria isolated from coastal sediment.</title>
        <authorList>
            <person name="Liu X."/>
        </authorList>
    </citation>
    <scope>NUCLEOTIDE SEQUENCE [LARGE SCALE GENOMIC DNA]</scope>
    <source>
        <strain evidence="14 15">G2</strain>
    </source>
</reference>
<evidence type="ECO:0000256" key="7">
    <source>
        <dbReference type="ARBA" id="ARBA00022723"/>
    </source>
</evidence>
<name>A0A7D4TE22_9GAMM</name>
<dbReference type="PIRSF" id="PIRSF000178">
    <property type="entry name" value="SDH_cyt_b560"/>
    <property type="match status" value="1"/>
</dbReference>
<comment type="subcellular location">
    <subcellularLocation>
        <location evidence="2">Membrane</location>
    </subcellularLocation>
</comment>
<dbReference type="RefSeq" id="WP_173284899.1">
    <property type="nucleotide sequence ID" value="NZ_CP054020.1"/>
</dbReference>
<evidence type="ECO:0000256" key="12">
    <source>
        <dbReference type="PIRSR" id="PIRSR000178-1"/>
    </source>
</evidence>
<evidence type="ECO:0000256" key="3">
    <source>
        <dbReference type="ARBA" id="ARBA00007244"/>
    </source>
</evidence>
<dbReference type="Pfam" id="PF01127">
    <property type="entry name" value="Sdh_cyt"/>
    <property type="match status" value="1"/>
</dbReference>
<evidence type="ECO:0000256" key="1">
    <source>
        <dbReference type="ARBA" id="ARBA00004050"/>
    </source>
</evidence>
<dbReference type="GO" id="GO:0006099">
    <property type="term" value="P:tricarboxylic acid cycle"/>
    <property type="evidence" value="ECO:0007669"/>
    <property type="project" value="InterPro"/>
</dbReference>
<comment type="function">
    <text evidence="1">Membrane-anchoring subunit of succinate dehydrogenase (SDH).</text>
</comment>
<comment type="cofactor">
    <cofactor evidence="12">
        <name>heme</name>
        <dbReference type="ChEBI" id="CHEBI:30413"/>
    </cofactor>
    <text evidence="12">The heme is bound between the two transmembrane subunits.</text>
</comment>
<feature type="transmembrane region" description="Helical" evidence="13">
    <location>
        <begin position="103"/>
        <end position="124"/>
    </location>
</feature>
<evidence type="ECO:0000256" key="11">
    <source>
        <dbReference type="ARBA" id="ARBA00025912"/>
    </source>
</evidence>
<proteinExistence type="inferred from homology"/>
<dbReference type="InterPro" id="IPR000701">
    <property type="entry name" value="SuccDH_FuR_B_TM-su"/>
</dbReference>
<evidence type="ECO:0000256" key="5">
    <source>
        <dbReference type="ARBA" id="ARBA00022617"/>
    </source>
</evidence>
<evidence type="ECO:0000256" key="8">
    <source>
        <dbReference type="ARBA" id="ARBA00022989"/>
    </source>
</evidence>
<dbReference type="GO" id="GO:0016020">
    <property type="term" value="C:membrane"/>
    <property type="evidence" value="ECO:0007669"/>
    <property type="project" value="UniProtKB-SubCell"/>
</dbReference>
<comment type="subunit">
    <text evidence="11">Part of an enzyme complex containing four subunits: a flavoprotein, an iron-sulfur protein, plus two membrane-anchoring proteins, SdhC and SdhD. The complex can form homotrimers.</text>
</comment>
<feature type="transmembrane region" description="Helical" evidence="13">
    <location>
        <begin position="34"/>
        <end position="52"/>
    </location>
</feature>
<gene>
    <name evidence="14" type="ORF">HQN79_05645</name>
</gene>
<evidence type="ECO:0000256" key="9">
    <source>
        <dbReference type="ARBA" id="ARBA00023004"/>
    </source>
</evidence>
<feature type="transmembrane region" description="Helical" evidence="13">
    <location>
        <begin position="64"/>
        <end position="83"/>
    </location>
</feature>
<dbReference type="InterPro" id="IPR034804">
    <property type="entry name" value="SQR/QFR_C/D"/>
</dbReference>
<keyword evidence="7 12" id="KW-0479">Metal-binding</keyword>
<evidence type="ECO:0000256" key="13">
    <source>
        <dbReference type="SAM" id="Phobius"/>
    </source>
</evidence>
<dbReference type="Proteomes" id="UP000504724">
    <property type="component" value="Chromosome"/>
</dbReference>
<dbReference type="GO" id="GO:0009055">
    <property type="term" value="F:electron transfer activity"/>
    <property type="evidence" value="ECO:0007669"/>
    <property type="project" value="InterPro"/>
</dbReference>